<dbReference type="GO" id="GO:0016682">
    <property type="term" value="F:oxidoreductase activity, acting on diphenols and related substances as donors, oxygen as acceptor"/>
    <property type="evidence" value="ECO:0007669"/>
    <property type="project" value="TreeGrafter"/>
</dbReference>
<sequence>MIYVVIAFLWVSICLYVITGGADFGAGIIELFSRKSYRDKTMKVMSKSIAPIWEANHMWLIIAVVILFVGFPTIYTTVSTYLHIPLVLMLIGIIARGTSFTFRNYDAVNDSWQKLYTQIFYYSSLLTPFFLGIIAAATISGSIDTEAKDFLSLYIFSWLNPFGVFVGFFTIALCAYLASLFSLHEARFSDALPIMIKKARETAIYVIITGVMVFISAYYSDIPLLKWIFSKALGIIVITFATVSLLFTNEAIKKRQFLLVRAFGGFQIVMILVAATYQHNPNIILFANGSHLSLFDESAAPKTIAALGWALVLGSIFILPFLFYLLLSFGDQSRKEPANRMQPDLSGAHPPEVDSGNGGRK</sequence>
<keyword evidence="4 8" id="KW-0812">Transmembrane</keyword>
<dbReference type="RefSeq" id="WP_084081271.1">
    <property type="nucleotide sequence ID" value="NZ_FRAM01000001.1"/>
</dbReference>
<proteinExistence type="inferred from homology"/>
<dbReference type="Proteomes" id="UP000184498">
    <property type="component" value="Unassembled WGS sequence"/>
</dbReference>
<feature type="transmembrane region" description="Helical" evidence="8">
    <location>
        <begin position="53"/>
        <end position="75"/>
    </location>
</feature>
<evidence type="ECO:0000256" key="4">
    <source>
        <dbReference type="ARBA" id="ARBA00022692"/>
    </source>
</evidence>
<evidence type="ECO:0000313" key="10">
    <source>
        <dbReference type="Proteomes" id="UP000184498"/>
    </source>
</evidence>
<dbReference type="Pfam" id="PF02322">
    <property type="entry name" value="Cyt_bd_oxida_II"/>
    <property type="match status" value="1"/>
</dbReference>
<dbReference type="GO" id="GO:0005886">
    <property type="term" value="C:plasma membrane"/>
    <property type="evidence" value="ECO:0007669"/>
    <property type="project" value="UniProtKB-SubCell"/>
</dbReference>
<dbReference type="OrthoDB" id="9776710at2"/>
<organism evidence="9 10">
    <name type="scientific">Epilithonimonas mollis</name>
    <dbReference type="NCBI Taxonomy" id="216903"/>
    <lineage>
        <taxon>Bacteria</taxon>
        <taxon>Pseudomonadati</taxon>
        <taxon>Bacteroidota</taxon>
        <taxon>Flavobacteriia</taxon>
        <taxon>Flavobacteriales</taxon>
        <taxon>Weeksellaceae</taxon>
        <taxon>Chryseobacterium group</taxon>
        <taxon>Epilithonimonas</taxon>
    </lineage>
</organism>
<feature type="transmembrane region" description="Helical" evidence="8">
    <location>
        <begin position="6"/>
        <end position="32"/>
    </location>
</feature>
<keyword evidence="6 8" id="KW-0472">Membrane</keyword>
<evidence type="ECO:0000256" key="3">
    <source>
        <dbReference type="ARBA" id="ARBA00022475"/>
    </source>
</evidence>
<evidence type="ECO:0000256" key="5">
    <source>
        <dbReference type="ARBA" id="ARBA00022989"/>
    </source>
</evidence>
<evidence type="ECO:0000256" key="2">
    <source>
        <dbReference type="ARBA" id="ARBA00007543"/>
    </source>
</evidence>
<feature type="transmembrane region" description="Helical" evidence="8">
    <location>
        <begin position="155"/>
        <end position="181"/>
    </location>
</feature>
<dbReference type="GO" id="GO:0070069">
    <property type="term" value="C:cytochrome complex"/>
    <property type="evidence" value="ECO:0007669"/>
    <property type="project" value="TreeGrafter"/>
</dbReference>
<accession>A0A1M6Q616</accession>
<dbReference type="GO" id="GO:0009055">
    <property type="term" value="F:electron transfer activity"/>
    <property type="evidence" value="ECO:0007669"/>
    <property type="project" value="TreeGrafter"/>
</dbReference>
<dbReference type="AlphaFoldDB" id="A0A1M6Q616"/>
<evidence type="ECO:0000256" key="8">
    <source>
        <dbReference type="SAM" id="Phobius"/>
    </source>
</evidence>
<evidence type="ECO:0000256" key="1">
    <source>
        <dbReference type="ARBA" id="ARBA00004651"/>
    </source>
</evidence>
<comment type="similarity">
    <text evidence="2">Belongs to the cytochrome ubiquinol oxidase subunit 2 family.</text>
</comment>
<comment type="subcellular location">
    <subcellularLocation>
        <location evidence="1">Cell membrane</location>
        <topology evidence="1">Multi-pass membrane protein</topology>
    </subcellularLocation>
</comment>
<feature type="transmembrane region" description="Helical" evidence="8">
    <location>
        <begin position="225"/>
        <end position="246"/>
    </location>
</feature>
<reference evidence="10" key="1">
    <citation type="submission" date="2016-11" db="EMBL/GenBank/DDBJ databases">
        <authorList>
            <person name="Varghese N."/>
            <person name="Submissions S."/>
        </authorList>
    </citation>
    <scope>NUCLEOTIDE SEQUENCE [LARGE SCALE GENOMIC DNA]</scope>
    <source>
        <strain evidence="10">DSM 18016</strain>
    </source>
</reference>
<name>A0A1M6Q616_9FLAO</name>
<keyword evidence="5 8" id="KW-1133">Transmembrane helix</keyword>
<dbReference type="PANTHER" id="PTHR43141:SF4">
    <property type="entry name" value="CYTOCHROME BD2 SUBUNIT II"/>
    <property type="match status" value="1"/>
</dbReference>
<evidence type="ECO:0000313" key="9">
    <source>
        <dbReference type="EMBL" id="SHK15546.1"/>
    </source>
</evidence>
<protein>
    <submittedName>
        <fullName evidence="9">Cytochrome bd-I ubiquinol oxidase subunit 2 apoprotein</fullName>
    </submittedName>
</protein>
<evidence type="ECO:0000256" key="6">
    <source>
        <dbReference type="ARBA" id="ARBA00023136"/>
    </source>
</evidence>
<keyword evidence="10" id="KW-1185">Reference proteome</keyword>
<feature type="region of interest" description="Disordered" evidence="7">
    <location>
        <begin position="337"/>
        <end position="361"/>
    </location>
</feature>
<dbReference type="PANTHER" id="PTHR43141">
    <property type="entry name" value="CYTOCHROME BD2 SUBUNIT II"/>
    <property type="match status" value="1"/>
</dbReference>
<dbReference type="InterPro" id="IPR003317">
    <property type="entry name" value="Cyt-d_oxidase_su2"/>
</dbReference>
<keyword evidence="3" id="KW-1003">Cell membrane</keyword>
<dbReference type="GO" id="GO:0019646">
    <property type="term" value="P:aerobic electron transport chain"/>
    <property type="evidence" value="ECO:0007669"/>
    <property type="project" value="TreeGrafter"/>
</dbReference>
<feature type="transmembrane region" description="Helical" evidence="8">
    <location>
        <begin position="81"/>
        <end position="98"/>
    </location>
</feature>
<feature type="transmembrane region" description="Helical" evidence="8">
    <location>
        <begin position="119"/>
        <end position="143"/>
    </location>
</feature>
<feature type="transmembrane region" description="Helical" evidence="8">
    <location>
        <begin position="304"/>
        <end position="327"/>
    </location>
</feature>
<gene>
    <name evidence="9" type="ORF">SAMN05444371_1528</name>
</gene>
<evidence type="ECO:0000256" key="7">
    <source>
        <dbReference type="SAM" id="MobiDB-lite"/>
    </source>
</evidence>
<dbReference type="STRING" id="216903.SAMN05444371_1528"/>
<feature type="transmembrane region" description="Helical" evidence="8">
    <location>
        <begin position="258"/>
        <end position="277"/>
    </location>
</feature>
<dbReference type="EMBL" id="FRAM01000001">
    <property type="protein sequence ID" value="SHK15546.1"/>
    <property type="molecule type" value="Genomic_DNA"/>
</dbReference>
<feature type="transmembrane region" description="Helical" evidence="8">
    <location>
        <begin position="202"/>
        <end position="219"/>
    </location>
</feature>